<reference evidence="3" key="2">
    <citation type="submission" date="2020-05" db="UniProtKB">
        <authorList>
            <consortium name="EnsemblMetazoa"/>
        </authorList>
    </citation>
    <scope>IDENTIFICATION</scope>
</reference>
<evidence type="ECO:0000256" key="1">
    <source>
        <dbReference type="SAM" id="MobiDB-lite"/>
    </source>
</evidence>
<dbReference type="EMBL" id="KE525350">
    <property type="protein sequence ID" value="KFB50953.1"/>
    <property type="molecule type" value="Genomic_DNA"/>
</dbReference>
<dbReference type="EnsemblMetazoa" id="ASIC018994-RA">
    <property type="protein sequence ID" value="ASIC018994-PA"/>
    <property type="gene ID" value="ASIC018994"/>
</dbReference>
<name>A0A084WL59_ANOSI</name>
<accession>A0A084WL59</accession>
<feature type="region of interest" description="Disordered" evidence="1">
    <location>
        <begin position="1"/>
        <end position="32"/>
    </location>
</feature>
<dbReference type="AlphaFoldDB" id="A0A084WL59"/>
<dbReference type="VEuPathDB" id="VectorBase:ASIC018994"/>
<sequence length="73" mass="7850">MGWPSPNTFAKTLDPVGRSYPTIHQSATRTHTGDAFDSRLESVQGCYSFRLPLALARPEPHTSTAGGVLASFS</sequence>
<evidence type="ECO:0000313" key="3">
    <source>
        <dbReference type="EnsemblMetazoa" id="ASIC018994-PA"/>
    </source>
</evidence>
<keyword evidence="4" id="KW-1185">Reference proteome</keyword>
<dbReference type="EMBL" id="ATLV01024187">
    <property type="status" value="NOT_ANNOTATED_CDS"/>
    <property type="molecule type" value="Genomic_DNA"/>
</dbReference>
<organism evidence="2">
    <name type="scientific">Anopheles sinensis</name>
    <name type="common">Mosquito</name>
    <dbReference type="NCBI Taxonomy" id="74873"/>
    <lineage>
        <taxon>Eukaryota</taxon>
        <taxon>Metazoa</taxon>
        <taxon>Ecdysozoa</taxon>
        <taxon>Arthropoda</taxon>
        <taxon>Hexapoda</taxon>
        <taxon>Insecta</taxon>
        <taxon>Pterygota</taxon>
        <taxon>Neoptera</taxon>
        <taxon>Endopterygota</taxon>
        <taxon>Diptera</taxon>
        <taxon>Nematocera</taxon>
        <taxon>Culicoidea</taxon>
        <taxon>Culicidae</taxon>
        <taxon>Anophelinae</taxon>
        <taxon>Anopheles</taxon>
    </lineage>
</organism>
<evidence type="ECO:0000313" key="4">
    <source>
        <dbReference type="Proteomes" id="UP000030765"/>
    </source>
</evidence>
<evidence type="ECO:0000313" key="2">
    <source>
        <dbReference type="EMBL" id="KFB50953.1"/>
    </source>
</evidence>
<protein>
    <submittedName>
        <fullName evidence="2 3">Uncharacterized protein</fullName>
    </submittedName>
</protein>
<gene>
    <name evidence="2" type="ORF">ZHAS_00018994</name>
</gene>
<dbReference type="Proteomes" id="UP000030765">
    <property type="component" value="Unassembled WGS sequence"/>
</dbReference>
<reference evidence="2 4" key="1">
    <citation type="journal article" date="2014" name="BMC Genomics">
        <title>Genome sequence of Anopheles sinensis provides insight into genetics basis of mosquito competence for malaria parasites.</title>
        <authorList>
            <person name="Zhou D."/>
            <person name="Zhang D."/>
            <person name="Ding G."/>
            <person name="Shi L."/>
            <person name="Hou Q."/>
            <person name="Ye Y."/>
            <person name="Xu Y."/>
            <person name="Zhou H."/>
            <person name="Xiong C."/>
            <person name="Li S."/>
            <person name="Yu J."/>
            <person name="Hong S."/>
            <person name="Yu X."/>
            <person name="Zou P."/>
            <person name="Chen C."/>
            <person name="Chang X."/>
            <person name="Wang W."/>
            <person name="Lv Y."/>
            <person name="Sun Y."/>
            <person name="Ma L."/>
            <person name="Shen B."/>
            <person name="Zhu C."/>
        </authorList>
    </citation>
    <scope>NUCLEOTIDE SEQUENCE [LARGE SCALE GENOMIC DNA]</scope>
</reference>
<proteinExistence type="predicted"/>
<feature type="compositionally biased region" description="Polar residues" evidence="1">
    <location>
        <begin position="1"/>
        <end position="10"/>
    </location>
</feature>